<dbReference type="InterPro" id="IPR002197">
    <property type="entry name" value="HTH_Fis"/>
</dbReference>
<dbReference type="PANTHER" id="PTHR47918">
    <property type="entry name" value="DNA-BINDING PROTEIN FIS"/>
    <property type="match status" value="1"/>
</dbReference>
<evidence type="ECO:0000313" key="2">
    <source>
        <dbReference type="EMBL" id="AEH62054.1"/>
    </source>
</evidence>
<dbReference type="Pfam" id="PF02954">
    <property type="entry name" value="HTH_8"/>
    <property type="match status" value="1"/>
</dbReference>
<dbReference type="HOGENOM" id="CLU_2249086_0_0_5"/>
<accession>A0A0H3G4L7</accession>
<sequence length="104" mass="11384">MGNIKKTTEITLPLHLGGGKVAVPEHGLADAMEAHLLYYFAVFGESLPPDGLWEHILGEVEKPLLKVALRAVGGNRIKAAKLLGINRNTLRQKCLNRHVDPDNL</sequence>
<gene>
    <name evidence="2" type="ordered locus">Zmob_0202</name>
</gene>
<proteinExistence type="predicted"/>
<feature type="domain" description="DNA binding HTH" evidence="1">
    <location>
        <begin position="57"/>
        <end position="93"/>
    </location>
</feature>
<dbReference type="EMBL" id="CP002850">
    <property type="protein sequence ID" value="AEH62054.1"/>
    <property type="molecule type" value="Genomic_DNA"/>
</dbReference>
<organism evidence="2 3">
    <name type="scientific">Zymomonas mobilis subsp. mobilis (strain ATCC 10988 / DSM 424 / LMG 404 / NCIMB 8938 / NRRL B-806 / ZM1)</name>
    <dbReference type="NCBI Taxonomy" id="555217"/>
    <lineage>
        <taxon>Bacteria</taxon>
        <taxon>Pseudomonadati</taxon>
        <taxon>Pseudomonadota</taxon>
        <taxon>Alphaproteobacteria</taxon>
        <taxon>Sphingomonadales</taxon>
        <taxon>Zymomonadaceae</taxon>
        <taxon>Zymomonas</taxon>
    </lineage>
</organism>
<dbReference type="KEGG" id="zmm:Zmob_0202"/>
<dbReference type="SUPFAM" id="SSF46689">
    <property type="entry name" value="Homeodomain-like"/>
    <property type="match status" value="1"/>
</dbReference>
<dbReference type="eggNOG" id="COG2204">
    <property type="taxonomic scope" value="Bacteria"/>
</dbReference>
<dbReference type="InterPro" id="IPR009057">
    <property type="entry name" value="Homeodomain-like_sf"/>
</dbReference>
<evidence type="ECO:0000259" key="1">
    <source>
        <dbReference type="Pfam" id="PF02954"/>
    </source>
</evidence>
<dbReference type="GeneID" id="79903749"/>
<dbReference type="Gene3D" id="1.10.10.60">
    <property type="entry name" value="Homeodomain-like"/>
    <property type="match status" value="1"/>
</dbReference>
<dbReference type="PANTHER" id="PTHR47918:SF1">
    <property type="entry name" value="DNA-BINDING PROTEIN FIS"/>
    <property type="match status" value="1"/>
</dbReference>
<name>A0A0H3G4L7_ZYMMA</name>
<dbReference type="RefSeq" id="WP_011240953.1">
    <property type="nucleotide sequence ID" value="NC_017262.1"/>
</dbReference>
<dbReference type="Proteomes" id="UP000001494">
    <property type="component" value="Chromosome"/>
</dbReference>
<dbReference type="GO" id="GO:0043565">
    <property type="term" value="F:sequence-specific DNA binding"/>
    <property type="evidence" value="ECO:0007669"/>
    <property type="project" value="InterPro"/>
</dbReference>
<evidence type="ECO:0000313" key="3">
    <source>
        <dbReference type="Proteomes" id="UP000001494"/>
    </source>
</evidence>
<reference evidence="2 3" key="1">
    <citation type="journal article" date="2011" name="J. Bacteriol.">
        <title>Genome sequence of the ethanol-producing Zymomonas mobilis subsp. mobilis lectotype strain ATCC 10988.</title>
        <authorList>
            <person name="Pappas K.M."/>
            <person name="Kouvelis V.N."/>
            <person name="Saunders E."/>
            <person name="Brettin T.S."/>
            <person name="Bruce D."/>
            <person name="Detter C."/>
            <person name="Balakireva M."/>
            <person name="Han C.S."/>
            <person name="Savvakis G."/>
            <person name="Kyrpides N.C."/>
            <person name="Typas M.A."/>
        </authorList>
    </citation>
    <scope>NUCLEOTIDE SEQUENCE [LARGE SCALE GENOMIC DNA]</scope>
    <source>
        <strain evidence="3">ATCC 10988 / DSM 424 / CCUG 17860 / LMG 404 / NCIMB 8938 / NRRL B-806 / ZM1</strain>
    </source>
</reference>
<dbReference type="AlphaFoldDB" id="A0A0H3G4L7"/>
<dbReference type="OrthoDB" id="9802388at2"/>
<dbReference type="PRINTS" id="PR01590">
    <property type="entry name" value="HTHFIS"/>
</dbReference>
<dbReference type="InterPro" id="IPR050207">
    <property type="entry name" value="Trans_regulatory_Fis"/>
</dbReference>
<protein>
    <submittedName>
        <fullName evidence="2">Transcriptional regulator, Fis family</fullName>
    </submittedName>
</protein>
<dbReference type="SMR" id="A0A0H3G4L7"/>